<name>A0AAV2LM90_KNICA</name>
<keyword evidence="2" id="KW-1185">Reference proteome</keyword>
<evidence type="ECO:0000313" key="1">
    <source>
        <dbReference type="EMBL" id="CAL1603452.1"/>
    </source>
</evidence>
<proteinExistence type="predicted"/>
<reference evidence="1 2" key="1">
    <citation type="submission" date="2024-04" db="EMBL/GenBank/DDBJ databases">
        <authorList>
            <person name="Waldvogel A.-M."/>
            <person name="Schoenle A."/>
        </authorList>
    </citation>
    <scope>NUCLEOTIDE SEQUENCE [LARGE SCALE GENOMIC DNA]</scope>
</reference>
<dbReference type="Proteomes" id="UP001497482">
    <property type="component" value="Chromosome 4"/>
</dbReference>
<gene>
    <name evidence="1" type="ORF">KC01_LOCUS31133</name>
</gene>
<organism evidence="1 2">
    <name type="scientific">Knipowitschia caucasica</name>
    <name type="common">Caucasian dwarf goby</name>
    <name type="synonym">Pomatoschistus caucasicus</name>
    <dbReference type="NCBI Taxonomy" id="637954"/>
    <lineage>
        <taxon>Eukaryota</taxon>
        <taxon>Metazoa</taxon>
        <taxon>Chordata</taxon>
        <taxon>Craniata</taxon>
        <taxon>Vertebrata</taxon>
        <taxon>Euteleostomi</taxon>
        <taxon>Actinopterygii</taxon>
        <taxon>Neopterygii</taxon>
        <taxon>Teleostei</taxon>
        <taxon>Neoteleostei</taxon>
        <taxon>Acanthomorphata</taxon>
        <taxon>Gobiaria</taxon>
        <taxon>Gobiiformes</taxon>
        <taxon>Gobioidei</taxon>
        <taxon>Gobiidae</taxon>
        <taxon>Gobiinae</taxon>
        <taxon>Knipowitschia</taxon>
    </lineage>
</organism>
<protein>
    <submittedName>
        <fullName evidence="1">Uncharacterized protein</fullName>
    </submittedName>
</protein>
<dbReference type="EMBL" id="OZ035826">
    <property type="protein sequence ID" value="CAL1603452.1"/>
    <property type="molecule type" value="Genomic_DNA"/>
</dbReference>
<accession>A0AAV2LM90</accession>
<sequence>MPSVRCAACASGVQRRRTYPRIYSQWWEKGVCGEGETVWVTLERCFGDTQWRERDTAGRKRGALQQRES</sequence>
<dbReference type="AlphaFoldDB" id="A0AAV2LM90"/>
<evidence type="ECO:0000313" key="2">
    <source>
        <dbReference type="Proteomes" id="UP001497482"/>
    </source>
</evidence>